<dbReference type="InterPro" id="IPR014747">
    <property type="entry name" value="Bac_photo_RC_H_C"/>
</dbReference>
<dbReference type="InterPro" id="IPR027275">
    <property type="entry name" value="PRC-brl_dom"/>
</dbReference>
<dbReference type="InterPro" id="IPR019060">
    <property type="entry name" value="DUF2382"/>
</dbReference>
<feature type="domain" description="PRC-barrel" evidence="2">
    <location>
        <begin position="28"/>
        <end position="95"/>
    </location>
</feature>
<feature type="region of interest" description="Disordered" evidence="1">
    <location>
        <begin position="265"/>
        <end position="288"/>
    </location>
</feature>
<evidence type="ECO:0000313" key="5">
    <source>
        <dbReference type="Proteomes" id="UP000002431"/>
    </source>
</evidence>
<dbReference type="Pfam" id="PF09557">
    <property type="entry name" value="DUF2382"/>
    <property type="match status" value="1"/>
</dbReference>
<reference evidence="4" key="1">
    <citation type="submission" date="2006-04" db="EMBL/GenBank/DDBJ databases">
        <title>Complete sequence of chromosome of Deinococcus geothermalis DSM 11300.</title>
        <authorList>
            <consortium name="US DOE Joint Genome Institute"/>
            <person name="Copeland A."/>
            <person name="Lucas S."/>
            <person name="Lapidus A."/>
            <person name="Barry K."/>
            <person name="Detter J.C."/>
            <person name="Glavina del Rio T."/>
            <person name="Hammon N."/>
            <person name="Israni S."/>
            <person name="Dalin E."/>
            <person name="Tice H."/>
            <person name="Pitluck S."/>
            <person name="Brettin T."/>
            <person name="Bruce D."/>
            <person name="Han C."/>
            <person name="Tapia R."/>
            <person name="Saunders E."/>
            <person name="Gilna P."/>
            <person name="Schmutz J."/>
            <person name="Larimer F."/>
            <person name="Land M."/>
            <person name="Hauser L."/>
            <person name="Kyrpides N."/>
            <person name="Kim E."/>
            <person name="Daly M.J."/>
            <person name="Fredrickson J.K."/>
            <person name="Makarova K.S."/>
            <person name="Gaidamakova E.K."/>
            <person name="Zhai M."/>
            <person name="Richardson P."/>
        </authorList>
    </citation>
    <scope>NUCLEOTIDE SEQUENCE</scope>
    <source>
        <strain evidence="4">DSM 11300</strain>
    </source>
</reference>
<sequence length="288" mass="32846">MTQNQSYLVRLSDLDRDDQLNLSDQGVYNPRGNTAYGYNGEKIGTVKDALVNPETGRIRYLIVDVGGWFSSKEVAVPVGEARFTDDAVYFDNLTKDQVRDLDEYRYDQQYTDTDDRFAANERVLRGTNVAETDYRERAYRTPDRLQLLEERLVVNKERIRAGAVEIGKHVETTQQTVNVPLEREEVIIERRPVNDARPVEGAVLGQDSQTVRVDLEAERANVQKQAYVTEEIEIGKRTVTENQTVTETVGREVLDVNKTGDVRLENADGLTTDRTTDTPLTDRDRNNR</sequence>
<dbReference type="InterPro" id="IPR052967">
    <property type="entry name" value="Stress_Response_Assoc"/>
</dbReference>
<dbReference type="NCBIfam" id="TIGR02271">
    <property type="entry name" value="YsnF/AvaK domain"/>
    <property type="match status" value="1"/>
</dbReference>
<organism evidence="4 5">
    <name type="scientific">Deinococcus geothermalis (strain DSM 11300 / CIP 105573 / AG-3a)</name>
    <dbReference type="NCBI Taxonomy" id="319795"/>
    <lineage>
        <taxon>Bacteria</taxon>
        <taxon>Thermotogati</taxon>
        <taxon>Deinococcota</taxon>
        <taxon>Deinococci</taxon>
        <taxon>Deinococcales</taxon>
        <taxon>Deinococcaceae</taxon>
        <taxon>Deinococcus</taxon>
    </lineage>
</organism>
<dbReference type="HOGENOM" id="CLU_079871_0_0_0"/>
<proteinExistence type="predicted"/>
<dbReference type="eggNOG" id="COG3861">
    <property type="taxonomic scope" value="Bacteria"/>
</dbReference>
<evidence type="ECO:0000259" key="3">
    <source>
        <dbReference type="Pfam" id="PF09557"/>
    </source>
</evidence>
<dbReference type="STRING" id="319795.Dgeo_1454"/>
<dbReference type="Pfam" id="PF05239">
    <property type="entry name" value="PRC"/>
    <property type="match status" value="1"/>
</dbReference>
<dbReference type="KEGG" id="dge:Dgeo_1454"/>
<name>Q1IYD5_DEIGD</name>
<feature type="compositionally biased region" description="Basic and acidic residues" evidence="1">
    <location>
        <begin position="274"/>
        <end position="288"/>
    </location>
</feature>
<feature type="domain" description="DUF2382" evidence="3">
    <location>
        <begin position="145"/>
        <end position="256"/>
    </location>
</feature>
<dbReference type="Gene3D" id="3.90.50.10">
    <property type="entry name" value="Photosynthetic Reaction Center, subunit H, domain 2"/>
    <property type="match status" value="1"/>
</dbReference>
<dbReference type="AlphaFoldDB" id="Q1IYD5"/>
<evidence type="ECO:0000256" key="1">
    <source>
        <dbReference type="SAM" id="MobiDB-lite"/>
    </source>
</evidence>
<accession>Q1IYD5</accession>
<dbReference type="PANTHER" id="PTHR38463:SF1">
    <property type="entry name" value="STRESS RESPONSE PROTEIN YSNF"/>
    <property type="match status" value="1"/>
</dbReference>
<dbReference type="RefSeq" id="WP_011530583.1">
    <property type="nucleotide sequence ID" value="NC_008025.1"/>
</dbReference>
<dbReference type="EMBL" id="CP000359">
    <property type="protein sequence ID" value="ABF45749.1"/>
    <property type="molecule type" value="Genomic_DNA"/>
</dbReference>
<protein>
    <recommendedName>
        <fullName evidence="6">Photosystem reaction center subunit H</fullName>
    </recommendedName>
</protein>
<evidence type="ECO:0008006" key="6">
    <source>
        <dbReference type="Google" id="ProtNLM"/>
    </source>
</evidence>
<dbReference type="GO" id="GO:0030077">
    <property type="term" value="C:plasma membrane light-harvesting complex"/>
    <property type="evidence" value="ECO:0007669"/>
    <property type="project" value="InterPro"/>
</dbReference>
<dbReference type="Proteomes" id="UP000002431">
    <property type="component" value="Chromosome"/>
</dbReference>
<gene>
    <name evidence="4" type="ordered locus">Dgeo_1454</name>
</gene>
<evidence type="ECO:0000313" key="4">
    <source>
        <dbReference type="EMBL" id="ABF45749.1"/>
    </source>
</evidence>
<dbReference type="GO" id="GO:0019684">
    <property type="term" value="P:photosynthesis, light reaction"/>
    <property type="evidence" value="ECO:0007669"/>
    <property type="project" value="InterPro"/>
</dbReference>
<keyword evidence="5" id="KW-1185">Reference proteome</keyword>
<dbReference type="SUPFAM" id="SSF50346">
    <property type="entry name" value="PRC-barrel domain"/>
    <property type="match status" value="1"/>
</dbReference>
<dbReference type="PANTHER" id="PTHR38463">
    <property type="entry name" value="STRESS RESPONSE PROTEIN YSNF"/>
    <property type="match status" value="1"/>
</dbReference>
<dbReference type="InterPro" id="IPR011033">
    <property type="entry name" value="PRC_barrel-like_sf"/>
</dbReference>
<evidence type="ECO:0000259" key="2">
    <source>
        <dbReference type="Pfam" id="PF05239"/>
    </source>
</evidence>